<evidence type="ECO:0000256" key="6">
    <source>
        <dbReference type="ARBA" id="ARBA00023316"/>
    </source>
</evidence>
<evidence type="ECO:0000256" key="5">
    <source>
        <dbReference type="ARBA" id="ARBA00023239"/>
    </source>
</evidence>
<comment type="similarity">
    <text evidence="7">Belongs to the transglycosylase MltG family.</text>
</comment>
<dbReference type="Pfam" id="PF02618">
    <property type="entry name" value="YceG"/>
    <property type="match status" value="1"/>
</dbReference>
<comment type="catalytic activity">
    <reaction evidence="7">
        <text>a peptidoglycan chain = a peptidoglycan chain with N-acetyl-1,6-anhydromuramyl-[peptide] at the reducing end + a peptidoglycan chain with N-acetylglucosamine at the non-reducing end.</text>
        <dbReference type="EC" id="4.2.2.29"/>
    </reaction>
</comment>
<dbReference type="NCBIfam" id="TIGR00247">
    <property type="entry name" value="endolytic transglycosylase MltG"/>
    <property type="match status" value="1"/>
</dbReference>
<keyword evidence="5 7" id="KW-0456">Lyase</keyword>
<dbReference type="EMBL" id="QDKL01000002">
    <property type="protein sequence ID" value="RZF21784.1"/>
    <property type="molecule type" value="Genomic_DNA"/>
</dbReference>
<keyword evidence="6 7" id="KW-0961">Cell wall biogenesis/degradation</keyword>
<feature type="site" description="Important for catalytic activity" evidence="7">
    <location>
        <position position="220"/>
    </location>
</feature>
<dbReference type="HAMAP" id="MF_02065">
    <property type="entry name" value="MltG"/>
    <property type="match status" value="1"/>
</dbReference>
<proteinExistence type="inferred from homology"/>
<name>A0ABY0IGY3_9BACT</name>
<keyword evidence="1 7" id="KW-1003">Cell membrane</keyword>
<organism evidence="8 9">
    <name type="scientific">Halobacteriovorax vibrionivorans</name>
    <dbReference type="NCBI Taxonomy" id="2152716"/>
    <lineage>
        <taxon>Bacteria</taxon>
        <taxon>Pseudomonadati</taxon>
        <taxon>Bdellovibrionota</taxon>
        <taxon>Bacteriovoracia</taxon>
        <taxon>Bacteriovoracales</taxon>
        <taxon>Halobacteriovoraceae</taxon>
        <taxon>Halobacteriovorax</taxon>
    </lineage>
</organism>
<evidence type="ECO:0000256" key="7">
    <source>
        <dbReference type="HAMAP-Rule" id="MF_02065"/>
    </source>
</evidence>
<dbReference type="PANTHER" id="PTHR30518">
    <property type="entry name" value="ENDOLYTIC MUREIN TRANSGLYCOSYLASE"/>
    <property type="match status" value="1"/>
</dbReference>
<reference evidence="9" key="1">
    <citation type="journal article" date="2019" name="Int. J. Syst. Evol. Microbiol.">
        <title>Halobacteriovorax valvorus sp. nov., a novel prokaryotic predator isolated from coastal seawater of China.</title>
        <authorList>
            <person name="Chen M.-X."/>
        </authorList>
    </citation>
    <scope>NUCLEOTIDE SEQUENCE [LARGE SCALE GENOMIC DNA]</scope>
    <source>
        <strain evidence="9">BL9</strain>
    </source>
</reference>
<comment type="subcellular location">
    <subcellularLocation>
        <location evidence="7">Cell membrane</location>
        <topology evidence="7">Single-pass membrane protein</topology>
    </subcellularLocation>
</comment>
<dbReference type="EC" id="4.2.2.29" evidence="7"/>
<gene>
    <name evidence="7 8" type="primary">mltG</name>
    <name evidence="8" type="ORF">DAY19_08835</name>
</gene>
<dbReference type="Gene3D" id="3.30.1490.480">
    <property type="entry name" value="Endolytic murein transglycosylase"/>
    <property type="match status" value="2"/>
</dbReference>
<dbReference type="CDD" id="cd08010">
    <property type="entry name" value="MltG_like"/>
    <property type="match status" value="1"/>
</dbReference>
<comment type="function">
    <text evidence="7">Functions as a peptidoglycan terminase that cleaves nascent peptidoglycan strands endolytically to terminate their elongation.</text>
</comment>
<evidence type="ECO:0000256" key="2">
    <source>
        <dbReference type="ARBA" id="ARBA00022692"/>
    </source>
</evidence>
<evidence type="ECO:0000313" key="8">
    <source>
        <dbReference type="EMBL" id="RZF21784.1"/>
    </source>
</evidence>
<dbReference type="InterPro" id="IPR003770">
    <property type="entry name" value="MLTG-like"/>
</dbReference>
<keyword evidence="9" id="KW-1185">Reference proteome</keyword>
<keyword evidence="3 7" id="KW-1133">Transmembrane helix</keyword>
<sequence>MRYPIVMTKKHLFIFLVLAPAFAITLLVAHTYYNIYHWGYSGPQTEFQINSGDTFGTINYRLAQDKLIYSPRLFHRYVKFEGHLTDFKAGRYVIPEGITMSELLKLLISGKSLTVKVTIPEGYNLFQIAKVLADEKIVDEKAFIKAAKDKKLTQAFGIPANRMEGYLYPDTYQFHEKMEPKAIIESMYSNFKDKIKDLDFSKVNLTKHQIVTLASMVEKETGAKFERPTISGVFHNRLKKRMRLQSDPTTIYGIWESYNGNIRKKHLRQKTPYNTYKISGLPVGPIANPGYAALKAALNPKTHRYLYFVSKNDGTHVFSETYKQHREAVNFWQKNRANRKGRSWRDLNKKQ</sequence>
<dbReference type="Proteomes" id="UP000443582">
    <property type="component" value="Unassembled WGS sequence"/>
</dbReference>
<keyword evidence="2 7" id="KW-0812">Transmembrane</keyword>
<accession>A0ABY0IGY3</accession>
<evidence type="ECO:0000256" key="4">
    <source>
        <dbReference type="ARBA" id="ARBA00023136"/>
    </source>
</evidence>
<evidence type="ECO:0000256" key="3">
    <source>
        <dbReference type="ARBA" id="ARBA00022989"/>
    </source>
</evidence>
<evidence type="ECO:0000313" key="9">
    <source>
        <dbReference type="Proteomes" id="UP000443582"/>
    </source>
</evidence>
<dbReference type="Gene3D" id="3.30.160.60">
    <property type="entry name" value="Classic Zinc Finger"/>
    <property type="match status" value="1"/>
</dbReference>
<protein>
    <recommendedName>
        <fullName evidence="7">Endolytic murein transglycosylase</fullName>
        <ecNumber evidence="7">4.2.2.29</ecNumber>
    </recommendedName>
    <alternativeName>
        <fullName evidence="7">Peptidoglycan lytic transglycosylase</fullName>
    </alternativeName>
    <alternativeName>
        <fullName evidence="7">Peptidoglycan polymerization terminase</fullName>
    </alternativeName>
</protein>
<dbReference type="RefSeq" id="WP_115361521.1">
    <property type="nucleotide sequence ID" value="NZ_QDKL01000002.1"/>
</dbReference>
<keyword evidence="4 7" id="KW-0472">Membrane</keyword>
<evidence type="ECO:0000256" key="1">
    <source>
        <dbReference type="ARBA" id="ARBA00022475"/>
    </source>
</evidence>
<comment type="caution">
    <text evidence="8">The sequence shown here is derived from an EMBL/GenBank/DDBJ whole genome shotgun (WGS) entry which is preliminary data.</text>
</comment>
<dbReference type="PANTHER" id="PTHR30518:SF2">
    <property type="entry name" value="ENDOLYTIC MUREIN TRANSGLYCOSYLASE"/>
    <property type="match status" value="1"/>
</dbReference>
<feature type="transmembrane region" description="Helical" evidence="7">
    <location>
        <begin position="12"/>
        <end position="33"/>
    </location>
</feature>